<evidence type="ECO:0000313" key="7">
    <source>
        <dbReference type="EMBL" id="ORY78093.1"/>
    </source>
</evidence>
<dbReference type="CDD" id="cd12285">
    <property type="entry name" value="RRM3_RBM39_like"/>
    <property type="match status" value="1"/>
</dbReference>
<evidence type="ECO:0000256" key="1">
    <source>
        <dbReference type="ARBA" id="ARBA00022553"/>
    </source>
</evidence>
<feature type="domain" description="RRM" evidence="6">
    <location>
        <begin position="275"/>
        <end position="353"/>
    </location>
</feature>
<dbReference type="EMBL" id="MCGR01000030">
    <property type="protein sequence ID" value="ORY78093.1"/>
    <property type="molecule type" value="Genomic_DNA"/>
</dbReference>
<feature type="compositionally biased region" description="Basic and acidic residues" evidence="5">
    <location>
        <begin position="109"/>
        <end position="139"/>
    </location>
</feature>
<sequence>MSTSEIPLEDVPRQQRATSVRSHDSRSTHSHREDRDRDSDRRRSDRSEREREIEAARRRRRDSRTPDYSDRKRNSRAGGDDRPRSDRGDGERRDRDDYRDSKRRRSRSRSRERYDDRSRRDYDRGHYRERDDRRRDDYRPRHRGSPSYDSYSRDSRDPPPRRERSPELSEEQREMRSVFVSQLSARVGDRELALFFESQAGKVRDARVIVDRISRRSKGVGYVEFVDLETVQKALTLSNTKLLGIPIIVQYTEAEKNRQARDGPSSSGGPSGPANGLYVGSLNFALTENDIRQVFQPFGEVEVVDLHKDPVTGKSKGYAFVQFKEAKDAHSALEKMNNFSLAGREIKVGLVADKSVAFSRQEAQLEEGNGTALNNISRIELMQKLARTDRPPIDLPKAPLFRPNIPLATTRNVLMKDAFNPEEETERDWDLELRDDVKGECEDKYGKVAEIFVVKESQGEIYIRFETVDSAISAVAGLNGRWFGGRQISAAHVNDSLFDAKK</sequence>
<feature type="domain" description="RRM" evidence="6">
    <location>
        <begin position="398"/>
        <end position="495"/>
    </location>
</feature>
<feature type="domain" description="RRM" evidence="6">
    <location>
        <begin position="176"/>
        <end position="254"/>
    </location>
</feature>
<dbReference type="Gene3D" id="3.30.70.330">
    <property type="match status" value="3"/>
</dbReference>
<keyword evidence="1" id="KW-0597">Phosphoprotein</keyword>
<dbReference type="GO" id="GO:0005634">
    <property type="term" value="C:nucleus"/>
    <property type="evidence" value="ECO:0007669"/>
    <property type="project" value="InterPro"/>
</dbReference>
<dbReference type="InterPro" id="IPR003954">
    <property type="entry name" value="RRM_euk-type"/>
</dbReference>
<reference evidence="7 8" key="1">
    <citation type="submission" date="2016-07" db="EMBL/GenBank/DDBJ databases">
        <title>Pervasive Adenine N6-methylation of Active Genes in Fungi.</title>
        <authorList>
            <consortium name="DOE Joint Genome Institute"/>
            <person name="Mondo S.J."/>
            <person name="Dannebaum R.O."/>
            <person name="Kuo R.C."/>
            <person name="Labutti K."/>
            <person name="Haridas S."/>
            <person name="Kuo A."/>
            <person name="Salamov A."/>
            <person name="Ahrendt S.R."/>
            <person name="Lipzen A."/>
            <person name="Sullivan W."/>
            <person name="Andreopoulos W.B."/>
            <person name="Clum A."/>
            <person name="Lindquist E."/>
            <person name="Daum C."/>
            <person name="Ramamoorthy G.K."/>
            <person name="Gryganskyi A."/>
            <person name="Culley D."/>
            <person name="Magnuson J.K."/>
            <person name="James T.Y."/>
            <person name="O'Malley M.A."/>
            <person name="Stajich J.E."/>
            <person name="Spatafora J.W."/>
            <person name="Visel A."/>
            <person name="Grigoriev I.V."/>
        </authorList>
    </citation>
    <scope>NUCLEOTIDE SEQUENCE [LARGE SCALE GENOMIC DNA]</scope>
    <source>
        <strain evidence="7 8">62-1032</strain>
    </source>
</reference>
<dbReference type="NCBIfam" id="TIGR01622">
    <property type="entry name" value="SF-CC1"/>
    <property type="match status" value="1"/>
</dbReference>
<dbReference type="PANTHER" id="PTHR48036">
    <property type="entry name" value="SPLICING FACTOR (PAD-1), PUTATIVE (AFU_ORTHOLOGUE AFUA_1G15810)-RELATED"/>
    <property type="match status" value="1"/>
</dbReference>
<evidence type="ECO:0000256" key="2">
    <source>
        <dbReference type="ARBA" id="ARBA00022737"/>
    </source>
</evidence>
<accession>A0A1Y2F2M1</accession>
<dbReference type="InterPro" id="IPR000504">
    <property type="entry name" value="RRM_dom"/>
</dbReference>
<evidence type="ECO:0000256" key="4">
    <source>
        <dbReference type="PROSITE-ProRule" id="PRU00176"/>
    </source>
</evidence>
<dbReference type="SUPFAM" id="SSF54928">
    <property type="entry name" value="RNA-binding domain, RBD"/>
    <property type="match status" value="2"/>
</dbReference>
<evidence type="ECO:0000256" key="3">
    <source>
        <dbReference type="ARBA" id="ARBA00022884"/>
    </source>
</evidence>
<dbReference type="PROSITE" id="PS50102">
    <property type="entry name" value="RRM"/>
    <property type="match status" value="3"/>
</dbReference>
<proteinExistence type="predicted"/>
<dbReference type="Pfam" id="PF15519">
    <property type="entry name" value="RBM39linker"/>
    <property type="match status" value="1"/>
</dbReference>
<dbReference type="CDD" id="cd12284">
    <property type="entry name" value="RRM2_RBM23_RBM39"/>
    <property type="match status" value="1"/>
</dbReference>
<dbReference type="InterPro" id="IPR029123">
    <property type="entry name" value="RBM39_linker"/>
</dbReference>
<dbReference type="Pfam" id="PF00076">
    <property type="entry name" value="RRM_1"/>
    <property type="match status" value="3"/>
</dbReference>
<dbReference type="InterPro" id="IPR035979">
    <property type="entry name" value="RBD_domain_sf"/>
</dbReference>
<evidence type="ECO:0000259" key="6">
    <source>
        <dbReference type="PROSITE" id="PS50102"/>
    </source>
</evidence>
<evidence type="ECO:0000313" key="8">
    <source>
        <dbReference type="Proteomes" id="UP000193467"/>
    </source>
</evidence>
<dbReference type="SMART" id="SM00361">
    <property type="entry name" value="RRM_1"/>
    <property type="match status" value="2"/>
</dbReference>
<dbReference type="AlphaFoldDB" id="A0A1Y2F2M1"/>
<gene>
    <name evidence="7" type="ORF">BCR35DRAFT_353072</name>
</gene>
<protein>
    <recommendedName>
        <fullName evidence="6">RRM domain-containing protein</fullName>
    </recommendedName>
</protein>
<dbReference type="InterPro" id="IPR006509">
    <property type="entry name" value="RBM39_SF"/>
</dbReference>
<feature type="region of interest" description="Disordered" evidence="5">
    <location>
        <begin position="1"/>
        <end position="174"/>
    </location>
</feature>
<keyword evidence="3 4" id="KW-0694">RNA-binding</keyword>
<organism evidence="7 8">
    <name type="scientific">Leucosporidium creatinivorum</name>
    <dbReference type="NCBI Taxonomy" id="106004"/>
    <lineage>
        <taxon>Eukaryota</taxon>
        <taxon>Fungi</taxon>
        <taxon>Dikarya</taxon>
        <taxon>Basidiomycota</taxon>
        <taxon>Pucciniomycotina</taxon>
        <taxon>Microbotryomycetes</taxon>
        <taxon>Leucosporidiales</taxon>
        <taxon>Leucosporidium</taxon>
    </lineage>
</organism>
<dbReference type="InterPro" id="IPR012677">
    <property type="entry name" value="Nucleotide-bd_a/b_plait_sf"/>
</dbReference>
<dbReference type="Proteomes" id="UP000193467">
    <property type="component" value="Unassembled WGS sequence"/>
</dbReference>
<dbReference type="OrthoDB" id="5411533at2759"/>
<dbReference type="STRING" id="106004.A0A1Y2F2M1"/>
<feature type="compositionally biased region" description="Basic and acidic residues" evidence="5">
    <location>
        <begin position="63"/>
        <end position="100"/>
    </location>
</feature>
<dbReference type="GO" id="GO:0003723">
    <property type="term" value="F:RNA binding"/>
    <property type="evidence" value="ECO:0007669"/>
    <property type="project" value="UniProtKB-UniRule"/>
</dbReference>
<keyword evidence="2" id="KW-0677">Repeat</keyword>
<dbReference type="FunCoup" id="A0A1Y2F2M1">
    <property type="interactions" value="775"/>
</dbReference>
<evidence type="ECO:0000256" key="5">
    <source>
        <dbReference type="SAM" id="MobiDB-lite"/>
    </source>
</evidence>
<dbReference type="SMART" id="SM00360">
    <property type="entry name" value="RRM"/>
    <property type="match status" value="3"/>
</dbReference>
<feature type="compositionally biased region" description="Basic and acidic residues" evidence="5">
    <location>
        <begin position="21"/>
        <end position="56"/>
    </location>
</feature>
<comment type="caution">
    <text evidence="7">The sequence shown here is derived from an EMBL/GenBank/DDBJ whole genome shotgun (WGS) entry which is preliminary data.</text>
</comment>
<keyword evidence="8" id="KW-1185">Reference proteome</keyword>
<dbReference type="GO" id="GO:0006397">
    <property type="term" value="P:mRNA processing"/>
    <property type="evidence" value="ECO:0007669"/>
    <property type="project" value="InterPro"/>
</dbReference>
<name>A0A1Y2F2M1_9BASI</name>
<dbReference type="InParanoid" id="A0A1Y2F2M1"/>
<feature type="compositionally biased region" description="Basic and acidic residues" evidence="5">
    <location>
        <begin position="151"/>
        <end position="174"/>
    </location>
</feature>